<evidence type="ECO:0000313" key="3">
    <source>
        <dbReference type="Proteomes" id="UP001596523"/>
    </source>
</evidence>
<protein>
    <submittedName>
        <fullName evidence="2">Nuclear transport factor 2 family protein</fullName>
    </submittedName>
</protein>
<dbReference type="EMBL" id="JBHTCF010000010">
    <property type="protein sequence ID" value="MFC7307031.1"/>
    <property type="molecule type" value="Genomic_DNA"/>
</dbReference>
<sequence length="144" mass="15637">MSHPHSDDGAAPPIHSNARALHVLYQDLTRIAAYVADDVVLHPATRAVAPDATDVVGKDAVEAWERALVASTAGTLVMDVQQIAANDHFGTVLDTLEARFHGTPTAQPFCGLWRFEDGRITEHWENIYDPHLLNSLTGEGGHQP</sequence>
<feature type="domain" description="SnoaL-like" evidence="1">
    <location>
        <begin position="26"/>
        <end position="123"/>
    </location>
</feature>
<reference evidence="3" key="1">
    <citation type="journal article" date="2019" name="Int. J. Syst. Evol. Microbiol.">
        <title>The Global Catalogue of Microorganisms (GCM) 10K type strain sequencing project: providing services to taxonomists for standard genome sequencing and annotation.</title>
        <authorList>
            <consortium name="The Broad Institute Genomics Platform"/>
            <consortium name="The Broad Institute Genome Sequencing Center for Infectious Disease"/>
            <person name="Wu L."/>
            <person name="Ma J."/>
        </authorList>
    </citation>
    <scope>NUCLEOTIDE SEQUENCE [LARGE SCALE GENOMIC DNA]</scope>
    <source>
        <strain evidence="3">SYNS20</strain>
    </source>
</reference>
<gene>
    <name evidence="2" type="ORF">ACFQVC_22730</name>
</gene>
<keyword evidence="3" id="KW-1185">Reference proteome</keyword>
<name>A0ABW2JLL0_9ACTN</name>
<dbReference type="SUPFAM" id="SSF54427">
    <property type="entry name" value="NTF2-like"/>
    <property type="match status" value="1"/>
</dbReference>
<evidence type="ECO:0000259" key="1">
    <source>
        <dbReference type="Pfam" id="PF12680"/>
    </source>
</evidence>
<dbReference type="Proteomes" id="UP001596523">
    <property type="component" value="Unassembled WGS sequence"/>
</dbReference>
<dbReference type="Pfam" id="PF12680">
    <property type="entry name" value="SnoaL_2"/>
    <property type="match status" value="1"/>
</dbReference>
<evidence type="ECO:0000313" key="2">
    <source>
        <dbReference type="EMBL" id="MFC7307031.1"/>
    </source>
</evidence>
<dbReference type="InterPro" id="IPR037401">
    <property type="entry name" value="SnoaL-like"/>
</dbReference>
<accession>A0ABW2JLL0</accession>
<organism evidence="2 3">
    <name type="scientific">Streptomyces monticola</name>
    <dbReference type="NCBI Taxonomy" id="2666263"/>
    <lineage>
        <taxon>Bacteria</taxon>
        <taxon>Bacillati</taxon>
        <taxon>Actinomycetota</taxon>
        <taxon>Actinomycetes</taxon>
        <taxon>Kitasatosporales</taxon>
        <taxon>Streptomycetaceae</taxon>
        <taxon>Streptomyces</taxon>
    </lineage>
</organism>
<dbReference type="InterPro" id="IPR032710">
    <property type="entry name" value="NTF2-like_dom_sf"/>
</dbReference>
<comment type="caution">
    <text evidence="2">The sequence shown here is derived from an EMBL/GenBank/DDBJ whole genome shotgun (WGS) entry which is preliminary data.</text>
</comment>
<dbReference type="Gene3D" id="3.10.450.50">
    <property type="match status" value="1"/>
</dbReference>
<dbReference type="RefSeq" id="WP_381833241.1">
    <property type="nucleotide sequence ID" value="NZ_JBHTCF010000010.1"/>
</dbReference>
<proteinExistence type="predicted"/>